<gene>
    <name evidence="1" type="ORF">L1F29_22370</name>
</gene>
<evidence type="ECO:0000313" key="1">
    <source>
        <dbReference type="EMBL" id="UVI28185.1"/>
    </source>
</evidence>
<proteinExistence type="predicted"/>
<dbReference type="EMBL" id="CP091430">
    <property type="protein sequence ID" value="UVI28185.1"/>
    <property type="molecule type" value="Genomic_DNA"/>
</dbReference>
<name>A0ABY5S6K5_9BACL</name>
<accession>A0ABY5S6K5</accession>
<keyword evidence="2" id="KW-1185">Reference proteome</keyword>
<evidence type="ECO:0000313" key="2">
    <source>
        <dbReference type="Proteomes" id="UP001057877"/>
    </source>
</evidence>
<protein>
    <submittedName>
        <fullName evidence="1">Uncharacterized protein</fullName>
    </submittedName>
</protein>
<sequence>MTQFEKNHAFIQKVIKNCSVEIEIVALTEDKRFAGMHGGVLKAFVVSQYCNAAYTWCSSAGSIMDRGVISNLSEAYRFVEEVIGGQLEMQF</sequence>
<dbReference type="Proteomes" id="UP001057877">
    <property type="component" value="Chromosome"/>
</dbReference>
<reference evidence="1" key="1">
    <citation type="submission" date="2022-01" db="EMBL/GenBank/DDBJ databases">
        <title>Paenibacillus spongiae sp. nov., isolated from marine sponge.</title>
        <authorList>
            <person name="Li Z."/>
            <person name="Zhang M."/>
        </authorList>
    </citation>
    <scope>NUCLEOTIDE SEQUENCE</scope>
    <source>
        <strain evidence="1">PHS-Z3</strain>
    </source>
</reference>
<dbReference type="RefSeq" id="WP_258384272.1">
    <property type="nucleotide sequence ID" value="NZ_CP091430.1"/>
</dbReference>
<organism evidence="1 2">
    <name type="scientific">Paenibacillus spongiae</name>
    <dbReference type="NCBI Taxonomy" id="2909671"/>
    <lineage>
        <taxon>Bacteria</taxon>
        <taxon>Bacillati</taxon>
        <taxon>Bacillota</taxon>
        <taxon>Bacilli</taxon>
        <taxon>Bacillales</taxon>
        <taxon>Paenibacillaceae</taxon>
        <taxon>Paenibacillus</taxon>
    </lineage>
</organism>